<keyword evidence="6" id="KW-1133">Transmembrane helix</keyword>
<dbReference type="PANTHER" id="PTHR10177">
    <property type="entry name" value="CYCLINS"/>
    <property type="match status" value="1"/>
</dbReference>
<feature type="domain" description="Cyclin-like" evidence="7">
    <location>
        <begin position="49"/>
        <end position="133"/>
    </location>
</feature>
<protein>
    <submittedName>
        <fullName evidence="10">Cyclin-A3-1-like</fullName>
    </submittedName>
</protein>
<sequence>MWEDYGGYASEIDRYLRDVETEERRMPRADYLKTVQTEVTASMRAILVNWLVNLANELQFAPDTLYRAISYIDRFLSFRSIATKQLQLLAVSSMLIASKYEEIRHATASQFSYYTDWAYSTREVVNMEGDILKILQYEIGNPTAKTFLRQFMMVAREDVEYSKLLLEFLANYLAELTLLDYGCIGFLPSIVAASAVFLARFTIKPKRHPWSKQLAKYTEYAAPDLKDCVTAVHYLQLNNGFSLANIPEKYKDHTFDIS</sequence>
<dbReference type="InterPro" id="IPR048258">
    <property type="entry name" value="Cyclins_cyclin-box"/>
</dbReference>
<evidence type="ECO:0000256" key="4">
    <source>
        <dbReference type="ARBA" id="ARBA00023306"/>
    </source>
</evidence>
<keyword evidence="3 5" id="KW-0195">Cyclin</keyword>
<evidence type="ECO:0000256" key="2">
    <source>
        <dbReference type="ARBA" id="ARBA00022618"/>
    </source>
</evidence>
<dbReference type="OrthoDB" id="5590282at2759"/>
<dbReference type="InterPro" id="IPR036915">
    <property type="entry name" value="Cyclin-like_sf"/>
</dbReference>
<dbReference type="AlphaFoldDB" id="A0A6P5FR12"/>
<dbReference type="Pfam" id="PF00134">
    <property type="entry name" value="Cyclin_N"/>
    <property type="match status" value="1"/>
</dbReference>
<dbReference type="InterPro" id="IPR039361">
    <property type="entry name" value="Cyclin"/>
</dbReference>
<dbReference type="GeneID" id="109715366"/>
<dbReference type="PIRSF" id="PIRSF001771">
    <property type="entry name" value="Cyclin_A_B_D_E"/>
    <property type="match status" value="1"/>
</dbReference>
<keyword evidence="6" id="KW-0812">Transmembrane</keyword>
<dbReference type="Gene3D" id="1.10.472.10">
    <property type="entry name" value="Cyclin-like"/>
    <property type="match status" value="2"/>
</dbReference>
<keyword evidence="2" id="KW-0132">Cell division</keyword>
<dbReference type="InterPro" id="IPR006671">
    <property type="entry name" value="Cyclin_N"/>
</dbReference>
<dbReference type="SMART" id="SM01332">
    <property type="entry name" value="Cyclin_C"/>
    <property type="match status" value="1"/>
</dbReference>
<evidence type="ECO:0000313" key="9">
    <source>
        <dbReference type="Proteomes" id="UP000515123"/>
    </source>
</evidence>
<dbReference type="InterPro" id="IPR013763">
    <property type="entry name" value="Cyclin-like_dom"/>
</dbReference>
<dbReference type="InterPro" id="IPR004367">
    <property type="entry name" value="Cyclin_C-dom"/>
</dbReference>
<keyword evidence="9" id="KW-1185">Reference proteome</keyword>
<accession>A0A6P5FR12</accession>
<dbReference type="Pfam" id="PF02984">
    <property type="entry name" value="Cyclin_C"/>
    <property type="match status" value="1"/>
</dbReference>
<dbReference type="FunFam" id="1.10.472.10:FF:000013">
    <property type="entry name" value="Cyclin A1"/>
    <property type="match status" value="1"/>
</dbReference>
<feature type="domain" description="Cyclin C-terminal" evidence="8">
    <location>
        <begin position="142"/>
        <end position="258"/>
    </location>
</feature>
<gene>
    <name evidence="10" type="primary">LOC109715366</name>
</gene>
<keyword evidence="4" id="KW-0131">Cell cycle</keyword>
<name>A0A6P5FR12_ANACO</name>
<evidence type="ECO:0000259" key="8">
    <source>
        <dbReference type="SMART" id="SM01332"/>
    </source>
</evidence>
<reference evidence="10" key="2">
    <citation type="submission" date="2025-08" db="UniProtKB">
        <authorList>
            <consortium name="RefSeq"/>
        </authorList>
    </citation>
    <scope>IDENTIFICATION</scope>
    <source>
        <tissue evidence="10">Leaf</tissue>
    </source>
</reference>
<keyword evidence="6" id="KW-0472">Membrane</keyword>
<feature type="transmembrane region" description="Helical" evidence="6">
    <location>
        <begin position="184"/>
        <end position="203"/>
    </location>
</feature>
<reference evidence="9" key="1">
    <citation type="journal article" date="2015" name="Nat. Genet.">
        <title>The pineapple genome and the evolution of CAM photosynthesis.</title>
        <authorList>
            <person name="Ming R."/>
            <person name="VanBuren R."/>
            <person name="Wai C.M."/>
            <person name="Tang H."/>
            <person name="Schatz M.C."/>
            <person name="Bowers J.E."/>
            <person name="Lyons E."/>
            <person name="Wang M.L."/>
            <person name="Chen J."/>
            <person name="Biggers E."/>
            <person name="Zhang J."/>
            <person name="Huang L."/>
            <person name="Zhang L."/>
            <person name="Miao W."/>
            <person name="Zhang J."/>
            <person name="Ye Z."/>
            <person name="Miao C."/>
            <person name="Lin Z."/>
            <person name="Wang H."/>
            <person name="Zhou H."/>
            <person name="Yim W.C."/>
            <person name="Priest H.D."/>
            <person name="Zheng C."/>
            <person name="Woodhouse M."/>
            <person name="Edger P.P."/>
            <person name="Guyot R."/>
            <person name="Guo H.B."/>
            <person name="Guo H."/>
            <person name="Zheng G."/>
            <person name="Singh R."/>
            <person name="Sharma A."/>
            <person name="Min X."/>
            <person name="Zheng Y."/>
            <person name="Lee H."/>
            <person name="Gurtowski J."/>
            <person name="Sedlazeck F.J."/>
            <person name="Harkess A."/>
            <person name="McKain M.R."/>
            <person name="Liao Z."/>
            <person name="Fang J."/>
            <person name="Liu J."/>
            <person name="Zhang X."/>
            <person name="Zhang Q."/>
            <person name="Hu W."/>
            <person name="Qin Y."/>
            <person name="Wang K."/>
            <person name="Chen L.Y."/>
            <person name="Shirley N."/>
            <person name="Lin Y.R."/>
            <person name="Liu L.Y."/>
            <person name="Hernandez A.G."/>
            <person name="Wright C.L."/>
            <person name="Bulone V."/>
            <person name="Tuskan G.A."/>
            <person name="Heath K."/>
            <person name="Zee F."/>
            <person name="Moore P.H."/>
            <person name="Sunkar R."/>
            <person name="Leebens-Mack J.H."/>
            <person name="Mockler T."/>
            <person name="Bennetzen J.L."/>
            <person name="Freeling M."/>
            <person name="Sankoff D."/>
            <person name="Paterson A.H."/>
            <person name="Zhu X."/>
            <person name="Yang X."/>
            <person name="Smith J.A."/>
            <person name="Cushman J.C."/>
            <person name="Paull R.E."/>
            <person name="Yu Q."/>
        </authorList>
    </citation>
    <scope>NUCLEOTIDE SEQUENCE [LARGE SCALE GENOMIC DNA]</scope>
    <source>
        <strain evidence="9">cv. F153</strain>
    </source>
</reference>
<evidence type="ECO:0000256" key="3">
    <source>
        <dbReference type="ARBA" id="ARBA00023127"/>
    </source>
</evidence>
<feature type="domain" description="Cyclin-like" evidence="7">
    <location>
        <begin position="146"/>
        <end position="234"/>
    </location>
</feature>
<evidence type="ECO:0000256" key="6">
    <source>
        <dbReference type="SAM" id="Phobius"/>
    </source>
</evidence>
<evidence type="ECO:0000256" key="5">
    <source>
        <dbReference type="RuleBase" id="RU000383"/>
    </source>
</evidence>
<evidence type="ECO:0000259" key="7">
    <source>
        <dbReference type="SMART" id="SM00385"/>
    </source>
</evidence>
<dbReference type="SUPFAM" id="SSF47954">
    <property type="entry name" value="Cyclin-like"/>
    <property type="match status" value="2"/>
</dbReference>
<evidence type="ECO:0000313" key="10">
    <source>
        <dbReference type="RefSeq" id="XP_020095933.1"/>
    </source>
</evidence>
<dbReference type="SMART" id="SM00385">
    <property type="entry name" value="CYCLIN"/>
    <property type="match status" value="2"/>
</dbReference>
<dbReference type="GO" id="GO:0016538">
    <property type="term" value="F:cyclin-dependent protein serine/threonine kinase regulator activity"/>
    <property type="evidence" value="ECO:0007669"/>
    <property type="project" value="InterPro"/>
</dbReference>
<dbReference type="PROSITE" id="PS00292">
    <property type="entry name" value="CYCLINS"/>
    <property type="match status" value="1"/>
</dbReference>
<comment type="similarity">
    <text evidence="1">Belongs to the cyclin family. Cyclin AB subfamily.</text>
</comment>
<dbReference type="GO" id="GO:0051301">
    <property type="term" value="P:cell division"/>
    <property type="evidence" value="ECO:0007669"/>
    <property type="project" value="UniProtKB-KW"/>
</dbReference>
<evidence type="ECO:0000256" key="1">
    <source>
        <dbReference type="ARBA" id="ARBA00006955"/>
    </source>
</evidence>
<dbReference type="GO" id="GO:0044772">
    <property type="term" value="P:mitotic cell cycle phase transition"/>
    <property type="evidence" value="ECO:0007669"/>
    <property type="project" value="InterPro"/>
</dbReference>
<dbReference type="InterPro" id="IPR046965">
    <property type="entry name" value="Cyclin_A/B-like"/>
</dbReference>
<organism evidence="9 10">
    <name type="scientific">Ananas comosus</name>
    <name type="common">Pineapple</name>
    <name type="synonym">Ananas ananas</name>
    <dbReference type="NCBI Taxonomy" id="4615"/>
    <lineage>
        <taxon>Eukaryota</taxon>
        <taxon>Viridiplantae</taxon>
        <taxon>Streptophyta</taxon>
        <taxon>Embryophyta</taxon>
        <taxon>Tracheophyta</taxon>
        <taxon>Spermatophyta</taxon>
        <taxon>Magnoliopsida</taxon>
        <taxon>Liliopsida</taxon>
        <taxon>Poales</taxon>
        <taxon>Bromeliaceae</taxon>
        <taxon>Bromelioideae</taxon>
        <taxon>Ananas</taxon>
    </lineage>
</organism>
<dbReference type="RefSeq" id="XP_020095933.1">
    <property type="nucleotide sequence ID" value="XM_020240344.1"/>
</dbReference>
<proteinExistence type="inferred from homology"/>
<dbReference type="Proteomes" id="UP000515123">
    <property type="component" value="Linkage group 9"/>
</dbReference>